<dbReference type="PATRIC" id="fig|717959.3.peg.2596"/>
<dbReference type="STRING" id="717959.AL1_10010"/>
<keyword evidence="3" id="KW-1185">Reference proteome</keyword>
<reference evidence="2 3" key="2">
    <citation type="submission" date="2010-03" db="EMBL/GenBank/DDBJ databases">
        <authorList>
            <person name="Pajon A."/>
        </authorList>
    </citation>
    <scope>NUCLEOTIDE SEQUENCE [LARGE SCALE GENOMIC DNA]</scope>
    <source>
        <strain evidence="2 3">WAL 8301</strain>
    </source>
</reference>
<dbReference type="Pfam" id="PF16147">
    <property type="entry name" value="DUF4855"/>
    <property type="match status" value="1"/>
</dbReference>
<evidence type="ECO:0000313" key="3">
    <source>
        <dbReference type="Proteomes" id="UP000008794"/>
    </source>
</evidence>
<dbReference type="InterPro" id="IPR036116">
    <property type="entry name" value="FN3_sf"/>
</dbReference>
<dbReference type="Proteomes" id="UP000008794">
    <property type="component" value="Chromosome"/>
</dbReference>
<dbReference type="BioCyc" id="ASHA717959:AL1_RS04650-MONOMER"/>
<evidence type="ECO:0000313" key="2">
    <source>
        <dbReference type="EMBL" id="CBK63528.1"/>
    </source>
</evidence>
<dbReference type="Gene3D" id="2.60.40.10">
    <property type="entry name" value="Immunoglobulins"/>
    <property type="match status" value="1"/>
</dbReference>
<dbReference type="InterPro" id="IPR032329">
    <property type="entry name" value="DUF4855"/>
</dbReference>
<evidence type="ECO:0000259" key="1">
    <source>
        <dbReference type="PROSITE" id="PS50853"/>
    </source>
</evidence>
<organism evidence="2 3">
    <name type="scientific">Alistipes shahii WAL 8301</name>
    <dbReference type="NCBI Taxonomy" id="717959"/>
    <lineage>
        <taxon>Bacteria</taxon>
        <taxon>Pseudomonadati</taxon>
        <taxon>Bacteroidota</taxon>
        <taxon>Bacteroidia</taxon>
        <taxon>Bacteroidales</taxon>
        <taxon>Rikenellaceae</taxon>
        <taxon>Alistipes</taxon>
    </lineage>
</organism>
<dbReference type="AlphaFoldDB" id="D4IKR6"/>
<dbReference type="EMBL" id="FP929032">
    <property type="protein sequence ID" value="CBK63528.1"/>
    <property type="molecule type" value="Genomic_DNA"/>
</dbReference>
<gene>
    <name evidence="2" type="ORF">AL1_10010</name>
</gene>
<proteinExistence type="predicted"/>
<feature type="domain" description="Fibronectin type-III" evidence="1">
    <location>
        <begin position="24"/>
        <end position="120"/>
    </location>
</feature>
<accession>D4IKR6</accession>
<sequence length="482" mass="55365">MLLCCVSFICCSNGKSGEDEGLQPAMSMKILTSSASSVTLRVESVNASHYRILCAATNDESSRTARQVFDEGKTYTGNRIVIDGLSKLTTYTVFAVACNDKGDFGTLQSVKFTTEATDPTMYAWEQSRGGILSFSDLVLCYGGSSHRTPYRWDKQRFAPFVTYTDKQGKEHWLFDSFLAIEFQVTSSIDSKPYSYMVGLKLTSAAKPQWQELIDYWFDKDNGINALEEAVKEAAQRMGTPPSKRKVVMIMPDPIIYREYADESASTVYWGELNGRTMNFANAQDRTAVYKWYIDQVRKKFNETNYQYVELAGFYIISEDLTTPSYGWNNELKRSDEIIPPIAEYLNSLNECLCWIPYNRASGYNKWTDFGINYAYMQPNHFWDDKNEHPLPRFFSDIKANNLAMEFEFDEALLEGKPNCDVYKKRFREYISNAKSEGIYGKQPLSYYHGTNGFYDLWASPAEKDKELYHEFCQFVTGNPLRK</sequence>
<protein>
    <recommendedName>
        <fullName evidence="1">Fibronectin type-III domain-containing protein</fullName>
    </recommendedName>
</protein>
<dbReference type="KEGG" id="ash:AL1_10010"/>
<dbReference type="CDD" id="cd00063">
    <property type="entry name" value="FN3"/>
    <property type="match status" value="1"/>
</dbReference>
<dbReference type="HOGENOM" id="CLU_044560_0_0_10"/>
<name>D4IKR6_9BACT</name>
<dbReference type="InterPro" id="IPR003961">
    <property type="entry name" value="FN3_dom"/>
</dbReference>
<dbReference type="SUPFAM" id="SSF49265">
    <property type="entry name" value="Fibronectin type III"/>
    <property type="match status" value="1"/>
</dbReference>
<dbReference type="InterPro" id="IPR013783">
    <property type="entry name" value="Ig-like_fold"/>
</dbReference>
<reference evidence="2 3" key="1">
    <citation type="submission" date="2010-03" db="EMBL/GenBank/DDBJ databases">
        <title>The genome sequence of Alistipes shahii WAL 8301.</title>
        <authorList>
            <consortium name="metaHIT consortium -- http://www.metahit.eu/"/>
            <person name="Pajon A."/>
            <person name="Turner K."/>
            <person name="Parkhill J."/>
        </authorList>
    </citation>
    <scope>NUCLEOTIDE SEQUENCE [LARGE SCALE GENOMIC DNA]</scope>
    <source>
        <strain evidence="2 3">WAL 8301</strain>
    </source>
</reference>
<dbReference type="PROSITE" id="PS50853">
    <property type="entry name" value="FN3"/>
    <property type="match status" value="1"/>
</dbReference>